<evidence type="ECO:0000313" key="3">
    <source>
        <dbReference type="Proteomes" id="UP001497444"/>
    </source>
</evidence>
<dbReference type="Proteomes" id="UP001497444">
    <property type="component" value="Chromosome 1"/>
</dbReference>
<accession>A0ABP0VMJ1</accession>
<evidence type="ECO:0000256" key="1">
    <source>
        <dbReference type="SAM" id="MobiDB-lite"/>
    </source>
</evidence>
<name>A0ABP0VMJ1_9BRYO</name>
<dbReference type="EMBL" id="OZ020096">
    <property type="protein sequence ID" value="CAK9255635.1"/>
    <property type="molecule type" value="Genomic_DNA"/>
</dbReference>
<evidence type="ECO:0000313" key="2">
    <source>
        <dbReference type="EMBL" id="CAK9255635.1"/>
    </source>
</evidence>
<gene>
    <name evidence="2" type="ORF">CSSPJE1EN1_LOCUS1113</name>
</gene>
<feature type="compositionally biased region" description="Basic and acidic residues" evidence="1">
    <location>
        <begin position="43"/>
        <end position="64"/>
    </location>
</feature>
<reference evidence="2 3" key="1">
    <citation type="submission" date="2024-02" db="EMBL/GenBank/DDBJ databases">
        <authorList>
            <consortium name="ELIXIR-Norway"/>
            <consortium name="Elixir Norway"/>
        </authorList>
    </citation>
    <scope>NUCLEOTIDE SEQUENCE [LARGE SCALE GENOMIC DNA]</scope>
</reference>
<feature type="region of interest" description="Disordered" evidence="1">
    <location>
        <begin position="43"/>
        <end position="70"/>
    </location>
</feature>
<sequence>MKAARAPYVKLLTRAGETATRKRQTLEASATRRECDGKKIEQEIEQSRGRHEGNAREVEDFASKREKKVSNIRKKLAVEESFKGCKKTRKR</sequence>
<proteinExistence type="predicted"/>
<protein>
    <submittedName>
        <fullName evidence="2">Uncharacterized protein</fullName>
    </submittedName>
</protein>
<organism evidence="2 3">
    <name type="scientific">Sphagnum jensenii</name>
    <dbReference type="NCBI Taxonomy" id="128206"/>
    <lineage>
        <taxon>Eukaryota</taxon>
        <taxon>Viridiplantae</taxon>
        <taxon>Streptophyta</taxon>
        <taxon>Embryophyta</taxon>
        <taxon>Bryophyta</taxon>
        <taxon>Sphagnophytina</taxon>
        <taxon>Sphagnopsida</taxon>
        <taxon>Sphagnales</taxon>
        <taxon>Sphagnaceae</taxon>
        <taxon>Sphagnum</taxon>
    </lineage>
</organism>
<keyword evidence="3" id="KW-1185">Reference proteome</keyword>